<dbReference type="Gene3D" id="3.90.550.10">
    <property type="entry name" value="Spore Coat Polysaccharide Biosynthesis Protein SpsA, Chain A"/>
    <property type="match status" value="1"/>
</dbReference>
<protein>
    <submittedName>
        <fullName evidence="1">Glycosyltransferase family 8 protein</fullName>
    </submittedName>
</protein>
<keyword evidence="2" id="KW-1185">Reference proteome</keyword>
<organism evidence="1 2">
    <name type="scientific">Postia placenta MAD-698-R-SB12</name>
    <dbReference type="NCBI Taxonomy" id="670580"/>
    <lineage>
        <taxon>Eukaryota</taxon>
        <taxon>Fungi</taxon>
        <taxon>Dikarya</taxon>
        <taxon>Basidiomycota</taxon>
        <taxon>Agaricomycotina</taxon>
        <taxon>Agaricomycetes</taxon>
        <taxon>Polyporales</taxon>
        <taxon>Adustoporiaceae</taxon>
        <taxon>Rhodonia</taxon>
    </lineage>
</organism>
<dbReference type="Proteomes" id="UP000194127">
    <property type="component" value="Unassembled WGS sequence"/>
</dbReference>
<sequence>MSRKAAYVTLLTKASYLAGALVMHHCLVAVGSKYPLVIMATPGLPQAVRDVLDRRGIQIYDVPSLQPKEGAHALAAHDERFGDTWTKLRVFEMHEYERIVLLDSDMIVMRNMDELMDLELPHDWIAAAHACACNPRKLPHYPRDWIPENCAHTLMVHPTALTSPPVITESSPRPYTLLNSGTVVLNPSRKLFDAITDFLYTSPLVPTFSFPDQDLLSAFFRGKWKPLPWCYNALKTLRVIHKPMWRDEEIRCLHYILSDKPWLIPPGAGGDYEVVNQWWWDRFEKLREGMEPTDSEGWKLVTSNVVQL</sequence>
<dbReference type="SUPFAM" id="SSF53448">
    <property type="entry name" value="Nucleotide-diphospho-sugar transferases"/>
    <property type="match status" value="1"/>
</dbReference>
<reference evidence="1 2" key="1">
    <citation type="submission" date="2017-04" db="EMBL/GenBank/DDBJ databases">
        <title>Genome Sequence of the Model Brown-Rot Fungus Postia placenta SB12.</title>
        <authorList>
            <consortium name="DOE Joint Genome Institute"/>
            <person name="Gaskell J."/>
            <person name="Kersten P."/>
            <person name="Larrondo L.F."/>
            <person name="Canessa P."/>
            <person name="Martinez D."/>
            <person name="Hibbett D."/>
            <person name="Schmoll M."/>
            <person name="Kubicek C.P."/>
            <person name="Martinez A.T."/>
            <person name="Yadav J."/>
            <person name="Master E."/>
            <person name="Magnuson J.K."/>
            <person name="James T."/>
            <person name="Yaver D."/>
            <person name="Berka R."/>
            <person name="Labutti K."/>
            <person name="Lipzen A."/>
            <person name="Aerts A."/>
            <person name="Barry K."/>
            <person name="Henrissat B."/>
            <person name="Blanchette R."/>
            <person name="Grigoriev I."/>
            <person name="Cullen D."/>
        </authorList>
    </citation>
    <scope>NUCLEOTIDE SEQUENCE [LARGE SCALE GENOMIC DNA]</scope>
    <source>
        <strain evidence="1 2">MAD-698-R-SB12</strain>
    </source>
</reference>
<name>A0A1X6NGR9_9APHY</name>
<dbReference type="InterPro" id="IPR002495">
    <property type="entry name" value="Glyco_trans_8"/>
</dbReference>
<dbReference type="CDD" id="cd02537">
    <property type="entry name" value="GT8_Glycogenin"/>
    <property type="match status" value="1"/>
</dbReference>
<dbReference type="RefSeq" id="XP_024344494.1">
    <property type="nucleotide sequence ID" value="XM_024483568.1"/>
</dbReference>
<evidence type="ECO:0000313" key="2">
    <source>
        <dbReference type="Proteomes" id="UP000194127"/>
    </source>
</evidence>
<proteinExistence type="predicted"/>
<evidence type="ECO:0000313" key="1">
    <source>
        <dbReference type="EMBL" id="OSX67700.1"/>
    </source>
</evidence>
<dbReference type="Pfam" id="PF01501">
    <property type="entry name" value="Glyco_transf_8"/>
    <property type="match status" value="1"/>
</dbReference>
<dbReference type="AlphaFoldDB" id="A0A1X6NGR9"/>
<dbReference type="GeneID" id="36328517"/>
<dbReference type="OrthoDB" id="2014201at2759"/>
<dbReference type="InterPro" id="IPR050587">
    <property type="entry name" value="GNT1/Glycosyltrans_8"/>
</dbReference>
<dbReference type="PANTHER" id="PTHR11183">
    <property type="entry name" value="GLYCOGENIN SUBFAMILY MEMBER"/>
    <property type="match status" value="1"/>
</dbReference>
<keyword evidence="1" id="KW-0808">Transferase</keyword>
<accession>A0A1X6NGR9</accession>
<gene>
    <name evidence="1" type="ORF">POSPLADRAFT_1126941</name>
</gene>
<dbReference type="InterPro" id="IPR029044">
    <property type="entry name" value="Nucleotide-diphossugar_trans"/>
</dbReference>
<dbReference type="EMBL" id="KZ110591">
    <property type="protein sequence ID" value="OSX67700.1"/>
    <property type="molecule type" value="Genomic_DNA"/>
</dbReference>
<dbReference type="STRING" id="670580.A0A1X6NGR9"/>
<dbReference type="GO" id="GO:0016757">
    <property type="term" value="F:glycosyltransferase activity"/>
    <property type="evidence" value="ECO:0007669"/>
    <property type="project" value="InterPro"/>
</dbReference>